<comment type="caution">
    <text evidence="1">The sequence shown here is derived from an EMBL/GenBank/DDBJ whole genome shotgun (WGS) entry which is preliminary data.</text>
</comment>
<proteinExistence type="predicted"/>
<keyword evidence="2" id="KW-1185">Reference proteome</keyword>
<name>A0ACB0JIF2_TRIPR</name>
<protein>
    <submittedName>
        <fullName evidence="1">Uncharacterized protein</fullName>
    </submittedName>
</protein>
<dbReference type="EMBL" id="CASHSV030000034">
    <property type="protein sequence ID" value="CAJ2643768.1"/>
    <property type="molecule type" value="Genomic_DNA"/>
</dbReference>
<gene>
    <name evidence="1" type="ORF">MILVUS5_LOCUS12934</name>
</gene>
<reference evidence="1" key="1">
    <citation type="submission" date="2023-10" db="EMBL/GenBank/DDBJ databases">
        <authorList>
            <person name="Rodriguez Cubillos JULIANA M."/>
            <person name="De Vega J."/>
        </authorList>
    </citation>
    <scope>NUCLEOTIDE SEQUENCE</scope>
</reference>
<dbReference type="Proteomes" id="UP001177021">
    <property type="component" value="Unassembled WGS sequence"/>
</dbReference>
<evidence type="ECO:0000313" key="1">
    <source>
        <dbReference type="EMBL" id="CAJ2643768.1"/>
    </source>
</evidence>
<organism evidence="1 2">
    <name type="scientific">Trifolium pratense</name>
    <name type="common">Red clover</name>
    <dbReference type="NCBI Taxonomy" id="57577"/>
    <lineage>
        <taxon>Eukaryota</taxon>
        <taxon>Viridiplantae</taxon>
        <taxon>Streptophyta</taxon>
        <taxon>Embryophyta</taxon>
        <taxon>Tracheophyta</taxon>
        <taxon>Spermatophyta</taxon>
        <taxon>Magnoliopsida</taxon>
        <taxon>eudicotyledons</taxon>
        <taxon>Gunneridae</taxon>
        <taxon>Pentapetalae</taxon>
        <taxon>rosids</taxon>
        <taxon>fabids</taxon>
        <taxon>Fabales</taxon>
        <taxon>Fabaceae</taxon>
        <taxon>Papilionoideae</taxon>
        <taxon>50 kb inversion clade</taxon>
        <taxon>NPAAA clade</taxon>
        <taxon>Hologalegina</taxon>
        <taxon>IRL clade</taxon>
        <taxon>Trifolieae</taxon>
        <taxon>Trifolium</taxon>
    </lineage>
</organism>
<evidence type="ECO:0000313" key="2">
    <source>
        <dbReference type="Proteomes" id="UP001177021"/>
    </source>
</evidence>
<sequence>MINAWNGRHLSIGGRLTLINSVLSSLPLYFFSFFKAPSCVLKELVNIQRKFLWGGSSNTKKICWVSWDTICLPKDRGGLGIKNLDLFNQSLLCKWKWRGISDENALWSTLLKYRYGNMVDNFMSQSTNDVIGHSLWWRDIMKIGGVVNGDWFKKNVSNVLGDGLSLRFWHDVWLRPVCFKSLFPILFNKALYPNIVVGASGMWQDHTWVWKMDWSSVLSATEQELAQELDTLLTGFFPYPNDKDRVRWNIHQTGQFSVHSTYVFLLSRVVTLAIDENVVEALNQLWTNDMPSKVSIFGWRLLLSRLPTRMALAKKGVIVNPRELCCAFCFREEEDIDHVFFNCSFSQQIWKGIFVWLNVDFIPYEVCWQHFISFGALVKNKSYAKARHVIWLATTWSLWRARNNIMFRGDVINLQSLINQIIYISWFWFVGRIASKSSLVFSDWCKDPLSCIFSI</sequence>
<accession>A0ACB0JIF2</accession>